<evidence type="ECO:0000313" key="3">
    <source>
        <dbReference type="Proteomes" id="UP000193642"/>
    </source>
</evidence>
<name>A0A1Y2BPE2_9FUNG</name>
<accession>A0A1Y2BPE2</accession>
<feature type="compositionally biased region" description="Basic and acidic residues" evidence="1">
    <location>
        <begin position="226"/>
        <end position="239"/>
    </location>
</feature>
<comment type="caution">
    <text evidence="2">The sequence shown here is derived from an EMBL/GenBank/DDBJ whole genome shotgun (WGS) entry which is preliminary data.</text>
</comment>
<sequence length="288" mass="31884">MVSKNQGSRESWESHPVTHFIHLTVLLLGISNTEECKDKLQALLEFQGKPAVPVTQRRRMGVSDLCLAIAKRLSEKMGGAVYLLSGFKSLTLKFEIPVQTCSSKEVTSRRSSLHQTSPNSPQSPVYPSFPRHSFSGPSISCRRSSFMTSRAESLTSKKTVRIAEDHIQLPSDWQVPPTRKHTLCSRASSKGSPNFVSEDEVPEKIDVSERRMSDGTLEEQVRVMSKCDERSPTEERADDWGAQVSQNLDNQGSTARRTSDGTLADRGYSALQIQSESENVTAINSPNG</sequence>
<dbReference type="AlphaFoldDB" id="A0A1Y2BPE2"/>
<dbReference type="Proteomes" id="UP000193642">
    <property type="component" value="Unassembled WGS sequence"/>
</dbReference>
<feature type="compositionally biased region" description="Polar residues" evidence="1">
    <location>
        <begin position="243"/>
        <end position="256"/>
    </location>
</feature>
<keyword evidence="3" id="KW-1185">Reference proteome</keyword>
<feature type="compositionally biased region" description="Polar residues" evidence="1">
    <location>
        <begin position="107"/>
        <end position="125"/>
    </location>
</feature>
<evidence type="ECO:0000256" key="1">
    <source>
        <dbReference type="SAM" id="MobiDB-lite"/>
    </source>
</evidence>
<feature type="region of interest" description="Disordered" evidence="1">
    <location>
        <begin position="107"/>
        <end position="130"/>
    </location>
</feature>
<evidence type="ECO:0000313" key="2">
    <source>
        <dbReference type="EMBL" id="ORY36620.1"/>
    </source>
</evidence>
<proteinExistence type="predicted"/>
<feature type="region of interest" description="Disordered" evidence="1">
    <location>
        <begin position="226"/>
        <end position="263"/>
    </location>
</feature>
<organism evidence="2 3">
    <name type="scientific">Rhizoclosmatium globosum</name>
    <dbReference type="NCBI Taxonomy" id="329046"/>
    <lineage>
        <taxon>Eukaryota</taxon>
        <taxon>Fungi</taxon>
        <taxon>Fungi incertae sedis</taxon>
        <taxon>Chytridiomycota</taxon>
        <taxon>Chytridiomycota incertae sedis</taxon>
        <taxon>Chytridiomycetes</taxon>
        <taxon>Chytridiales</taxon>
        <taxon>Chytriomycetaceae</taxon>
        <taxon>Rhizoclosmatium</taxon>
    </lineage>
</organism>
<protein>
    <submittedName>
        <fullName evidence="2">Uncharacterized protein</fullName>
    </submittedName>
</protein>
<dbReference type="EMBL" id="MCGO01000054">
    <property type="protein sequence ID" value="ORY36620.1"/>
    <property type="molecule type" value="Genomic_DNA"/>
</dbReference>
<reference evidence="2 3" key="1">
    <citation type="submission" date="2016-07" db="EMBL/GenBank/DDBJ databases">
        <title>Pervasive Adenine N6-methylation of Active Genes in Fungi.</title>
        <authorList>
            <consortium name="DOE Joint Genome Institute"/>
            <person name="Mondo S.J."/>
            <person name="Dannebaum R.O."/>
            <person name="Kuo R.C."/>
            <person name="Labutti K."/>
            <person name="Haridas S."/>
            <person name="Kuo A."/>
            <person name="Salamov A."/>
            <person name="Ahrendt S.R."/>
            <person name="Lipzen A."/>
            <person name="Sullivan W."/>
            <person name="Andreopoulos W.B."/>
            <person name="Clum A."/>
            <person name="Lindquist E."/>
            <person name="Daum C."/>
            <person name="Ramamoorthy G.K."/>
            <person name="Gryganskyi A."/>
            <person name="Culley D."/>
            <person name="Magnuson J.K."/>
            <person name="James T.Y."/>
            <person name="O'Malley M.A."/>
            <person name="Stajich J.E."/>
            <person name="Spatafora J.W."/>
            <person name="Visel A."/>
            <person name="Grigoriev I.V."/>
        </authorList>
    </citation>
    <scope>NUCLEOTIDE SEQUENCE [LARGE SCALE GENOMIC DNA]</scope>
    <source>
        <strain evidence="2 3">JEL800</strain>
    </source>
</reference>
<gene>
    <name evidence="2" type="ORF">BCR33DRAFT_474193</name>
</gene>